<dbReference type="Proteomes" id="UP000289784">
    <property type="component" value="Unassembled WGS sequence"/>
</dbReference>
<dbReference type="AlphaFoldDB" id="A0A4Q1JU87"/>
<gene>
    <name evidence="1" type="ORF">EPA99_10890</name>
</gene>
<dbReference type="OrthoDB" id="9913813at2"/>
<dbReference type="RefSeq" id="WP_129471251.1">
    <property type="nucleotide sequence ID" value="NZ_SAWZ01000005.1"/>
</dbReference>
<sequence length="60" mass="6545">MPSRLPILYVLTYAQKRAVLERHGYTLHEDDAEEDLDFTLTGDVAAGQIALAELEAAVGS</sequence>
<organism evidence="1 2">
    <name type="scientific">Pseudoxanthomonas composti</name>
    <dbReference type="NCBI Taxonomy" id="2137479"/>
    <lineage>
        <taxon>Bacteria</taxon>
        <taxon>Pseudomonadati</taxon>
        <taxon>Pseudomonadota</taxon>
        <taxon>Gammaproteobacteria</taxon>
        <taxon>Lysobacterales</taxon>
        <taxon>Lysobacteraceae</taxon>
        <taxon>Pseudoxanthomonas</taxon>
    </lineage>
</organism>
<protein>
    <submittedName>
        <fullName evidence="1">Uncharacterized protein</fullName>
    </submittedName>
</protein>
<name>A0A4Q1JU87_9GAMM</name>
<dbReference type="EMBL" id="SAWZ01000005">
    <property type="protein sequence ID" value="RXR05247.1"/>
    <property type="molecule type" value="Genomic_DNA"/>
</dbReference>
<evidence type="ECO:0000313" key="1">
    <source>
        <dbReference type="EMBL" id="RXR05247.1"/>
    </source>
</evidence>
<reference evidence="1 2" key="1">
    <citation type="submission" date="2019-01" db="EMBL/GenBank/DDBJ databases">
        <title>Pseudoxanthomonas composti sp. nov., isolated from compost.</title>
        <authorList>
            <person name="Yang G."/>
        </authorList>
    </citation>
    <scope>NUCLEOTIDE SEQUENCE [LARGE SCALE GENOMIC DNA]</scope>
    <source>
        <strain evidence="1 2">GSS15</strain>
    </source>
</reference>
<proteinExistence type="predicted"/>
<accession>A0A4Q1JU87</accession>
<comment type="caution">
    <text evidence="1">The sequence shown here is derived from an EMBL/GenBank/DDBJ whole genome shotgun (WGS) entry which is preliminary data.</text>
</comment>
<keyword evidence="2" id="KW-1185">Reference proteome</keyword>
<evidence type="ECO:0000313" key="2">
    <source>
        <dbReference type="Proteomes" id="UP000289784"/>
    </source>
</evidence>